<dbReference type="Pfam" id="PF00817">
    <property type="entry name" value="IMS"/>
    <property type="match status" value="1"/>
</dbReference>
<accession>A0A2R5GEC3</accession>
<feature type="compositionally biased region" description="Basic and acidic residues" evidence="3">
    <location>
        <begin position="447"/>
        <end position="497"/>
    </location>
</feature>
<feature type="compositionally biased region" description="Polar residues" evidence="3">
    <location>
        <begin position="526"/>
        <end position="542"/>
    </location>
</feature>
<dbReference type="InterPro" id="IPR053848">
    <property type="entry name" value="IMS_HHH_1"/>
</dbReference>
<comment type="caution">
    <text evidence="5">The sequence shown here is derived from an EMBL/GenBank/DDBJ whole genome shotgun (WGS) entry which is preliminary data.</text>
</comment>
<comment type="similarity">
    <text evidence="1">Belongs to the DNA polymerase type-Y family.</text>
</comment>
<dbReference type="SUPFAM" id="SSF100879">
    <property type="entry name" value="Lesion bypass DNA polymerase (Y-family), little finger domain"/>
    <property type="match status" value="1"/>
</dbReference>
<dbReference type="Pfam" id="PF11799">
    <property type="entry name" value="IMS_C"/>
    <property type="match status" value="1"/>
</dbReference>
<dbReference type="PANTHER" id="PTHR45990:SF1">
    <property type="entry name" value="DNA REPAIR PROTEIN REV1"/>
    <property type="match status" value="1"/>
</dbReference>
<dbReference type="GO" id="GO:0003684">
    <property type="term" value="F:damaged DNA binding"/>
    <property type="evidence" value="ECO:0007669"/>
    <property type="project" value="InterPro"/>
</dbReference>
<dbReference type="OrthoDB" id="427711at2759"/>
<evidence type="ECO:0000313" key="5">
    <source>
        <dbReference type="EMBL" id="GBG28679.1"/>
    </source>
</evidence>
<dbReference type="GO" id="GO:0006281">
    <property type="term" value="P:DNA repair"/>
    <property type="evidence" value="ECO:0007669"/>
    <property type="project" value="InterPro"/>
</dbReference>
<keyword evidence="2" id="KW-0237">DNA synthesis</keyword>
<sequence length="653" mass="72343">MSSHERGQKEFVSHFYTQSRLHFIGTWKERYARLLETLPDSVHGEPAPGPGGRRYVLHVDMDAFFASVSLRDRPELMDKPVVISAASDTSNAEVSCPNYPARAFGVRAGMWMTKARELCPGLISINYEFEKYTEVAEIMYRALYETTPFVNGVSCDEAYLDITHLVGEIADEAEREAAIARLVQNLRTAIFERTSCHASVGVGASMLLARLATAKAKPNGWRIFQMDESGKATLASMPVRDLPQVGWKGARELVAKLGVETCGDLQRKSLEEIQRHFGPKRGKTMYNLCRGIDNRPWVPNGIKERQTIGTQISWGVRMETTKEVITFLEGLCEELVERISRSEKAGLGAKRISITLWKAKPDANPNHRKGSLGHGECNILQRTVALHHTATSAPEFLHHARKLLERLDCAPTDVRGLGVSASSFARPDRVLHDFFAPPSAPSKRIRSVNDDGKDEGLLKRSKVEKGVNEGARLQKEGDHDAEGNKEVVAEEERHGPNVDDVQASEASTRHRSLVEPEQTRDERAKISTQADEGLSSPTSKSSRGGDKPHERNDAVIALLNDSQDDDVMRDSIGDDAKVVEIEDDAFAKPRHERASVDEGSNIEVGKETNGEVISLDDDDDDDEYDNNGDDSDNPMAFARNGRSKDALALSHQE</sequence>
<keyword evidence="6" id="KW-1185">Reference proteome</keyword>
<dbReference type="AlphaFoldDB" id="A0A2R5GEC3"/>
<evidence type="ECO:0000256" key="1">
    <source>
        <dbReference type="ARBA" id="ARBA00010945"/>
    </source>
</evidence>
<dbReference type="PANTHER" id="PTHR45990">
    <property type="entry name" value="DNA REPAIR PROTEIN REV1"/>
    <property type="match status" value="1"/>
</dbReference>
<dbReference type="InterPro" id="IPR043502">
    <property type="entry name" value="DNA/RNA_pol_sf"/>
</dbReference>
<dbReference type="Gene3D" id="1.10.150.20">
    <property type="entry name" value="5' to 3' exonuclease, C-terminal subdomain"/>
    <property type="match status" value="1"/>
</dbReference>
<dbReference type="InterPro" id="IPR001126">
    <property type="entry name" value="UmuC"/>
</dbReference>
<name>A0A2R5GEC3_9STRA</name>
<evidence type="ECO:0000256" key="2">
    <source>
        <dbReference type="ARBA" id="ARBA00022634"/>
    </source>
</evidence>
<dbReference type="Gene3D" id="6.10.250.1490">
    <property type="match status" value="1"/>
</dbReference>
<feature type="compositionally biased region" description="Basic and acidic residues" evidence="3">
    <location>
        <begin position="512"/>
        <end position="525"/>
    </location>
</feature>
<dbReference type="Proteomes" id="UP000241890">
    <property type="component" value="Unassembled WGS sequence"/>
</dbReference>
<dbReference type="InterPro" id="IPR017961">
    <property type="entry name" value="DNA_pol_Y-fam_little_finger"/>
</dbReference>
<evidence type="ECO:0000256" key="3">
    <source>
        <dbReference type="SAM" id="MobiDB-lite"/>
    </source>
</evidence>
<dbReference type="EMBL" id="BEYU01000046">
    <property type="protein sequence ID" value="GBG28679.1"/>
    <property type="molecule type" value="Genomic_DNA"/>
</dbReference>
<feature type="region of interest" description="Disordered" evidence="3">
    <location>
        <begin position="438"/>
        <end position="653"/>
    </location>
</feature>
<evidence type="ECO:0000313" key="6">
    <source>
        <dbReference type="Proteomes" id="UP000241890"/>
    </source>
</evidence>
<dbReference type="GO" id="GO:0070987">
    <property type="term" value="P:error-free translesion synthesis"/>
    <property type="evidence" value="ECO:0007669"/>
    <property type="project" value="TreeGrafter"/>
</dbReference>
<gene>
    <name evidence="5" type="ORF">FCC1311_049002</name>
</gene>
<feature type="compositionally biased region" description="Basic and acidic residues" evidence="3">
    <location>
        <begin position="566"/>
        <end position="596"/>
    </location>
</feature>
<dbReference type="Gene3D" id="3.40.1170.60">
    <property type="match status" value="1"/>
</dbReference>
<dbReference type="GO" id="GO:0005634">
    <property type="term" value="C:nucleus"/>
    <property type="evidence" value="ECO:0007669"/>
    <property type="project" value="TreeGrafter"/>
</dbReference>
<organism evidence="5 6">
    <name type="scientific">Hondaea fermentalgiana</name>
    <dbReference type="NCBI Taxonomy" id="2315210"/>
    <lineage>
        <taxon>Eukaryota</taxon>
        <taxon>Sar</taxon>
        <taxon>Stramenopiles</taxon>
        <taxon>Bigyra</taxon>
        <taxon>Labyrinthulomycetes</taxon>
        <taxon>Thraustochytrida</taxon>
        <taxon>Thraustochytriidae</taxon>
        <taxon>Hondaea</taxon>
    </lineage>
</organism>
<feature type="domain" description="UmuC" evidence="4">
    <location>
        <begin position="56"/>
        <end position="246"/>
    </location>
</feature>
<dbReference type="Gene3D" id="3.30.70.270">
    <property type="match status" value="1"/>
</dbReference>
<reference evidence="5 6" key="1">
    <citation type="submission" date="2017-12" db="EMBL/GenBank/DDBJ databases">
        <title>Sequencing, de novo assembly and annotation of complete genome of a new Thraustochytrid species, strain FCC1311.</title>
        <authorList>
            <person name="Sedici K."/>
            <person name="Godart F."/>
            <person name="Aiese Cigliano R."/>
            <person name="Sanseverino W."/>
            <person name="Barakat M."/>
            <person name="Ortet P."/>
            <person name="Marechal E."/>
            <person name="Cagnac O."/>
            <person name="Amato A."/>
        </authorList>
    </citation>
    <scope>NUCLEOTIDE SEQUENCE [LARGE SCALE GENOMIC DNA]</scope>
</reference>
<feature type="compositionally biased region" description="Acidic residues" evidence="3">
    <location>
        <begin position="614"/>
        <end position="632"/>
    </location>
</feature>
<protein>
    <submittedName>
        <fullName evidence="5">DNA repair protein REV1</fullName>
    </submittedName>
</protein>
<evidence type="ECO:0000259" key="4">
    <source>
        <dbReference type="PROSITE" id="PS50173"/>
    </source>
</evidence>
<dbReference type="InParanoid" id="A0A2R5GEC3"/>
<dbReference type="InterPro" id="IPR043128">
    <property type="entry name" value="Rev_trsase/Diguanyl_cyclase"/>
</dbReference>
<dbReference type="Gene3D" id="3.30.1490.100">
    <property type="entry name" value="DNA polymerase, Y-family, little finger domain"/>
    <property type="match status" value="1"/>
</dbReference>
<dbReference type="GO" id="GO:0042276">
    <property type="term" value="P:error-prone translesion synthesis"/>
    <property type="evidence" value="ECO:0007669"/>
    <property type="project" value="TreeGrafter"/>
</dbReference>
<dbReference type="PROSITE" id="PS50173">
    <property type="entry name" value="UMUC"/>
    <property type="match status" value="1"/>
</dbReference>
<proteinExistence type="inferred from homology"/>
<dbReference type="InterPro" id="IPR036775">
    <property type="entry name" value="DNA_pol_Y-fam_lit_finger_sf"/>
</dbReference>
<dbReference type="SUPFAM" id="SSF56672">
    <property type="entry name" value="DNA/RNA polymerases"/>
    <property type="match status" value="1"/>
</dbReference>
<feature type="compositionally biased region" description="Basic and acidic residues" evidence="3">
    <location>
        <begin position="543"/>
        <end position="553"/>
    </location>
</feature>
<dbReference type="GO" id="GO:0003887">
    <property type="term" value="F:DNA-directed DNA polymerase activity"/>
    <property type="evidence" value="ECO:0007669"/>
    <property type="project" value="InterPro"/>
</dbReference>
<dbReference type="GO" id="GO:0017125">
    <property type="term" value="F:deoxycytidyl transferase activity"/>
    <property type="evidence" value="ECO:0007669"/>
    <property type="project" value="TreeGrafter"/>
</dbReference>
<dbReference type="Pfam" id="PF21999">
    <property type="entry name" value="IMS_HHH_1"/>
    <property type="match status" value="1"/>
</dbReference>